<dbReference type="Gene3D" id="3.20.20.70">
    <property type="entry name" value="Aldolase class I"/>
    <property type="match status" value="1"/>
</dbReference>
<dbReference type="InterPro" id="IPR013785">
    <property type="entry name" value="Aldolase_TIM"/>
</dbReference>
<dbReference type="PROSITE" id="PS01087">
    <property type="entry name" value="RADICAL_ACTIVATING"/>
    <property type="match status" value="1"/>
</dbReference>
<keyword evidence="3" id="KW-0949">S-adenosyl-L-methionine</keyword>
<dbReference type="InterPro" id="IPR017896">
    <property type="entry name" value="4Fe4S_Fe-S-bd"/>
</dbReference>
<organism evidence="8 9">
    <name type="scientific">Mogibacterium diversum</name>
    <dbReference type="NCBI Taxonomy" id="114527"/>
    <lineage>
        <taxon>Bacteria</taxon>
        <taxon>Bacillati</taxon>
        <taxon>Bacillota</taxon>
        <taxon>Clostridia</taxon>
        <taxon>Peptostreptococcales</taxon>
        <taxon>Anaerovoracaceae</taxon>
        <taxon>Mogibacterium</taxon>
    </lineage>
</organism>
<dbReference type="PROSITE" id="PS00198">
    <property type="entry name" value="4FE4S_FER_1"/>
    <property type="match status" value="1"/>
</dbReference>
<dbReference type="Pfam" id="PF12837">
    <property type="entry name" value="Fer4_6"/>
    <property type="match status" value="1"/>
</dbReference>
<dbReference type="InterPro" id="IPR017900">
    <property type="entry name" value="4Fe4S_Fe_S_CS"/>
</dbReference>
<keyword evidence="2" id="KW-0004">4Fe-4S</keyword>
<name>A0A930EG92_9FIRM</name>
<evidence type="ECO:0000313" key="8">
    <source>
        <dbReference type="EMBL" id="MBF1352797.1"/>
    </source>
</evidence>
<protein>
    <submittedName>
        <fullName evidence="8">4Fe-4S binding protein</fullName>
    </submittedName>
</protein>
<dbReference type="GO" id="GO:0046872">
    <property type="term" value="F:metal ion binding"/>
    <property type="evidence" value="ECO:0007669"/>
    <property type="project" value="UniProtKB-KW"/>
</dbReference>
<dbReference type="EMBL" id="JABZQH010000280">
    <property type="protein sequence ID" value="MBF1352797.1"/>
    <property type="molecule type" value="Genomic_DNA"/>
</dbReference>
<reference evidence="8" key="1">
    <citation type="submission" date="2020-04" db="EMBL/GenBank/DDBJ databases">
        <title>Deep metagenomics examines the oral microbiome during advanced dental caries in children, revealing novel taxa and co-occurrences with host molecules.</title>
        <authorList>
            <person name="Baker J.L."/>
            <person name="Morton J.T."/>
            <person name="Dinis M."/>
            <person name="Alvarez R."/>
            <person name="Tran N.C."/>
            <person name="Knight R."/>
            <person name="Edlund A."/>
        </authorList>
    </citation>
    <scope>NUCLEOTIDE SEQUENCE</scope>
    <source>
        <strain evidence="8">JCVI_24_bin.8</strain>
    </source>
</reference>
<proteinExistence type="predicted"/>
<dbReference type="SUPFAM" id="SSF54862">
    <property type="entry name" value="4Fe-4S ferredoxins"/>
    <property type="match status" value="1"/>
</dbReference>
<dbReference type="Proteomes" id="UP000722050">
    <property type="component" value="Unassembled WGS sequence"/>
</dbReference>
<dbReference type="AlphaFoldDB" id="A0A930EG92"/>
<evidence type="ECO:0000256" key="3">
    <source>
        <dbReference type="ARBA" id="ARBA00022691"/>
    </source>
</evidence>
<evidence type="ECO:0000313" key="9">
    <source>
        <dbReference type="Proteomes" id="UP000722050"/>
    </source>
</evidence>
<dbReference type="GO" id="GO:0051539">
    <property type="term" value="F:4 iron, 4 sulfur cluster binding"/>
    <property type="evidence" value="ECO:0007669"/>
    <property type="project" value="UniProtKB-KW"/>
</dbReference>
<dbReference type="PROSITE" id="PS51379">
    <property type="entry name" value="4FE4S_FER_2"/>
    <property type="match status" value="2"/>
</dbReference>
<keyword evidence="5" id="KW-0408">Iron</keyword>
<feature type="domain" description="4Fe-4S ferredoxin-type" evidence="7">
    <location>
        <begin position="44"/>
        <end position="73"/>
    </location>
</feature>
<dbReference type="GO" id="GO:0016491">
    <property type="term" value="F:oxidoreductase activity"/>
    <property type="evidence" value="ECO:0007669"/>
    <property type="project" value="UniProtKB-KW"/>
</dbReference>
<comment type="caution">
    <text evidence="8">The sequence shown here is derived from an EMBL/GenBank/DDBJ whole genome shotgun (WGS) entry which is preliminary data.</text>
</comment>
<evidence type="ECO:0000256" key="5">
    <source>
        <dbReference type="ARBA" id="ARBA00023004"/>
    </source>
</evidence>
<sequence length="108" mass="11961">MKAITNIQKFSIHDGDGIRTTVFFKGCPLHCTWCHNPETQCYNPEVEFDSEKCVGCGFCIGACHAEAISIVNGKAFTDSNKCDRCDKCGKMCPNSARRVMGKDYEPKA</sequence>
<dbReference type="InterPro" id="IPR001989">
    <property type="entry name" value="Radical_activat_CS"/>
</dbReference>
<evidence type="ECO:0000256" key="4">
    <source>
        <dbReference type="ARBA" id="ARBA00022723"/>
    </source>
</evidence>
<keyword evidence="4" id="KW-0479">Metal-binding</keyword>
<comment type="cofactor">
    <cofactor evidence="1">
        <name>[4Fe-4S] cluster</name>
        <dbReference type="ChEBI" id="CHEBI:49883"/>
    </cofactor>
</comment>
<accession>A0A930EG92</accession>
<gene>
    <name evidence="8" type="ORF">HXM71_06755</name>
</gene>
<evidence type="ECO:0000259" key="7">
    <source>
        <dbReference type="PROSITE" id="PS51379"/>
    </source>
</evidence>
<evidence type="ECO:0000256" key="2">
    <source>
        <dbReference type="ARBA" id="ARBA00022485"/>
    </source>
</evidence>
<feature type="non-terminal residue" evidence="8">
    <location>
        <position position="108"/>
    </location>
</feature>
<keyword evidence="6" id="KW-0411">Iron-sulfur</keyword>
<evidence type="ECO:0000256" key="1">
    <source>
        <dbReference type="ARBA" id="ARBA00001966"/>
    </source>
</evidence>
<evidence type="ECO:0000256" key="6">
    <source>
        <dbReference type="ARBA" id="ARBA00023014"/>
    </source>
</evidence>
<feature type="domain" description="4Fe-4S ferredoxin-type" evidence="7">
    <location>
        <begin position="74"/>
        <end position="102"/>
    </location>
</feature>